<gene>
    <name evidence="1" type="ORF">GT019_31395</name>
</gene>
<proteinExistence type="predicted"/>
<protein>
    <submittedName>
        <fullName evidence="1">Uncharacterized protein</fullName>
    </submittedName>
</protein>
<dbReference type="EMBL" id="JAAAMV010000044">
    <property type="protein sequence ID" value="NBD28386.1"/>
    <property type="molecule type" value="Genomic_DNA"/>
</dbReference>
<evidence type="ECO:0000313" key="2">
    <source>
        <dbReference type="Proteomes" id="UP000665561"/>
    </source>
</evidence>
<comment type="caution">
    <text evidence="1">The sequence shown here is derived from an EMBL/GenBank/DDBJ whole genome shotgun (WGS) entry which is preliminary data.</text>
</comment>
<keyword evidence="2" id="KW-1185">Reference proteome</keyword>
<accession>A0ABW9Y0Y5</accession>
<evidence type="ECO:0000313" key="1">
    <source>
        <dbReference type="EMBL" id="NBD28386.1"/>
    </source>
</evidence>
<reference evidence="1 2" key="1">
    <citation type="submission" date="2020-01" db="EMBL/GenBank/DDBJ databases">
        <title>Paenibacillus soybeanensis sp. nov. isolated from the nodules of soybean (Glycine max(L.) Merr).</title>
        <authorList>
            <person name="Wang H."/>
        </authorList>
    </citation>
    <scope>NUCLEOTIDE SEQUENCE [LARGE SCALE GENOMIC DNA]</scope>
    <source>
        <strain evidence="1 2">T1</strain>
    </source>
</reference>
<name>A0ABW9Y0Y5_9BACL</name>
<organism evidence="1 2">
    <name type="scientific">Paenibacillus glycinis</name>
    <dbReference type="NCBI Taxonomy" id="2697035"/>
    <lineage>
        <taxon>Bacteria</taxon>
        <taxon>Bacillati</taxon>
        <taxon>Bacillota</taxon>
        <taxon>Bacilli</taxon>
        <taxon>Bacillales</taxon>
        <taxon>Paenibacillaceae</taxon>
        <taxon>Paenibacillus</taxon>
    </lineage>
</organism>
<sequence>MDIFVYCIGVVLVLGVLRIDGMLKNHLENDKRIIERLDAIINNQKQNKNEP</sequence>
<dbReference type="Proteomes" id="UP000665561">
    <property type="component" value="Unassembled WGS sequence"/>
</dbReference>